<dbReference type="InterPro" id="IPR056536">
    <property type="entry name" value="TPR_NUP160_C"/>
</dbReference>
<feature type="domain" description="NUP160 C-terminal TPR" evidence="1">
    <location>
        <begin position="13"/>
        <end position="273"/>
    </location>
</feature>
<evidence type="ECO:0000313" key="3">
    <source>
        <dbReference type="Proteomes" id="UP000594263"/>
    </source>
</evidence>
<dbReference type="GO" id="GO:0017056">
    <property type="term" value="F:structural constituent of nuclear pore"/>
    <property type="evidence" value="ECO:0007669"/>
    <property type="project" value="TreeGrafter"/>
</dbReference>
<proteinExistence type="predicted"/>
<dbReference type="PANTHER" id="PTHR21286:SF0">
    <property type="entry name" value="NUCLEAR PORE COMPLEX PROTEIN NUP160"/>
    <property type="match status" value="1"/>
</dbReference>
<dbReference type="GO" id="GO:0005643">
    <property type="term" value="C:nuclear pore"/>
    <property type="evidence" value="ECO:0007669"/>
    <property type="project" value="UniProtKB-ARBA"/>
</dbReference>
<protein>
    <recommendedName>
        <fullName evidence="1">NUP160 C-terminal TPR domain-containing protein</fullName>
    </recommendedName>
</protein>
<dbReference type="Gramene" id="Kaladp0016s0016.1.v1.1">
    <property type="protein sequence ID" value="Kaladp0016s0016.1.v1.1"/>
    <property type="gene ID" value="Kaladp0016s0016.v1.1"/>
</dbReference>
<dbReference type="EnsemblPlants" id="Kaladp0016s0016.1.v1.1">
    <property type="protein sequence ID" value="Kaladp0016s0016.1.v1.1"/>
    <property type="gene ID" value="Kaladp0016s0016.v1.1"/>
</dbReference>
<accession>A0A7N0SZS4</accession>
<dbReference type="InterPro" id="IPR021717">
    <property type="entry name" value="Nucleoporin_Nup160"/>
</dbReference>
<evidence type="ECO:0000259" key="1">
    <source>
        <dbReference type="Pfam" id="PF23347"/>
    </source>
</evidence>
<dbReference type="Pfam" id="PF23347">
    <property type="entry name" value="TPR_Nup160_C"/>
    <property type="match status" value="1"/>
</dbReference>
<sequence length="289" mass="32903">MSAEYLLSLSNASWTPSGHDELPSDLVDLLVETDLYDMAFTVVLKFWRNMNLKRELERVFHSLSIKCCPKEAGPSAVRDNSRVNGHLLIASKDYMAFDRAPDFAPSGQKSEVNSQWDVLKTYLENYISYNARLPVIVAQTILQADPQIELPVWLVHMFKVDKKEKKWGMAGQESSPAMLFQIYVACGRYTEATNLLLEYIESCAATRPSDIIHRKKASAIWFPYTKIQHLCFQLDQMIKSGRMVDQCNKLKGRIYTALEKHLKMVKVDSEDAVASALPQDTNVDVMHGY</sequence>
<dbReference type="PANTHER" id="PTHR21286">
    <property type="entry name" value="NUCLEAR PORE COMPLEX PROTEIN NUP160"/>
    <property type="match status" value="1"/>
</dbReference>
<name>A0A7N0SZS4_KALFE</name>
<keyword evidence="3" id="KW-1185">Reference proteome</keyword>
<dbReference type="Proteomes" id="UP000594263">
    <property type="component" value="Unplaced"/>
</dbReference>
<organism evidence="2 3">
    <name type="scientific">Kalanchoe fedtschenkoi</name>
    <name type="common">Lavender scallops</name>
    <name type="synonym">South American air plant</name>
    <dbReference type="NCBI Taxonomy" id="63787"/>
    <lineage>
        <taxon>Eukaryota</taxon>
        <taxon>Viridiplantae</taxon>
        <taxon>Streptophyta</taxon>
        <taxon>Embryophyta</taxon>
        <taxon>Tracheophyta</taxon>
        <taxon>Spermatophyta</taxon>
        <taxon>Magnoliopsida</taxon>
        <taxon>eudicotyledons</taxon>
        <taxon>Gunneridae</taxon>
        <taxon>Pentapetalae</taxon>
        <taxon>Saxifragales</taxon>
        <taxon>Crassulaceae</taxon>
        <taxon>Kalanchoe</taxon>
    </lineage>
</organism>
<dbReference type="AlphaFoldDB" id="A0A7N0SZS4"/>
<dbReference type="OMA" id="YISYNAR"/>
<reference evidence="2" key="1">
    <citation type="submission" date="2021-01" db="UniProtKB">
        <authorList>
            <consortium name="EnsemblPlants"/>
        </authorList>
    </citation>
    <scope>IDENTIFICATION</scope>
</reference>
<evidence type="ECO:0000313" key="2">
    <source>
        <dbReference type="EnsemblPlants" id="Kaladp0016s0016.1.v1.1"/>
    </source>
</evidence>